<evidence type="ECO:0000313" key="2">
    <source>
        <dbReference type="Proteomes" id="UP000008530"/>
    </source>
</evidence>
<gene>
    <name evidence="1" type="primary">77</name>
</gene>
<accession>G3BLU2</accession>
<evidence type="ECO:0000313" key="1">
    <source>
        <dbReference type="EMBL" id="ADP02472.1"/>
    </source>
</evidence>
<sequence>MNKALMAVLMAVTLLVGCQAKPEVVPVVEKFDPAKVLAQPPAAAMVDPVEPTPLKYGASNSENSAIMKTNNLNAANDRSKLRTLQQYVRNIFNPQK</sequence>
<dbReference type="RefSeq" id="YP_004893883.1">
    <property type="nucleotide sequence ID" value="NC_016071.1"/>
</dbReference>
<name>G3BLU2_9CAUD</name>
<dbReference type="KEGG" id="vg:11258057"/>
<keyword evidence="2" id="KW-1185">Reference proteome</keyword>
<proteinExistence type="predicted"/>
<dbReference type="PROSITE" id="PS51257">
    <property type="entry name" value="PROKAR_LIPOPROTEIN"/>
    <property type="match status" value="1"/>
</dbReference>
<dbReference type="EMBL" id="GU070616">
    <property type="protein sequence ID" value="ADP02472.1"/>
    <property type="molecule type" value="Genomic_DNA"/>
</dbReference>
<protein>
    <submittedName>
        <fullName evidence="1">Uncharacterized protein 77</fullName>
    </submittedName>
</protein>
<organism evidence="1 2">
    <name type="scientific">Salmonella phage PVPSE1</name>
    <dbReference type="NCBI Taxonomy" id="889338"/>
    <lineage>
        <taxon>Viruses</taxon>
        <taxon>Duplodnaviria</taxon>
        <taxon>Heunggongvirae</taxon>
        <taxon>Uroviricota</taxon>
        <taxon>Caudoviricetes</taxon>
        <taxon>Vequintavirinae</taxon>
        <taxon>Seunavirus</taxon>
        <taxon>Seunavirus PVPSE1</taxon>
    </lineage>
</organism>
<reference evidence="1 2" key="1">
    <citation type="journal article" date="2011" name="J. Virol.">
        <title>Genomic and proteomic characterization of the broad host range Salmonella phage PVP-SE1 - The creation of a new phage genus.</title>
        <authorList>
            <person name="Santos S.B."/>
            <person name="Kropinski A.M."/>
            <person name="Ceyssens P.J."/>
            <person name="Ackermann H.W."/>
            <person name="Villegas A."/>
            <person name="Lavigne R."/>
            <person name="Krylov V.N."/>
            <person name="Carvalho C.M."/>
            <person name="Ferreira E.C."/>
            <person name="Azeredo J."/>
        </authorList>
    </citation>
    <scope>NUCLEOTIDE SEQUENCE [LARGE SCALE GENOMIC DNA]</scope>
    <source>
        <strain evidence="1">PVP-SE1</strain>
    </source>
</reference>
<dbReference type="Proteomes" id="UP000008530">
    <property type="component" value="Segment"/>
</dbReference>
<dbReference type="GeneID" id="11258057"/>
<dbReference type="OrthoDB" id="24095at10239"/>